<proteinExistence type="predicted"/>
<dbReference type="Pfam" id="PF10025">
    <property type="entry name" value="DUF2267"/>
    <property type="match status" value="1"/>
</dbReference>
<dbReference type="Gene3D" id="1.10.490.110">
    <property type="entry name" value="Uncharacterized conserved protein DUF2267"/>
    <property type="match status" value="1"/>
</dbReference>
<name>A0A839ZSZ0_9CAUL</name>
<organism evidence="1 2">
    <name type="scientific">Phenylobacterium haematophilum</name>
    <dbReference type="NCBI Taxonomy" id="98513"/>
    <lineage>
        <taxon>Bacteria</taxon>
        <taxon>Pseudomonadati</taxon>
        <taxon>Pseudomonadota</taxon>
        <taxon>Alphaproteobacteria</taxon>
        <taxon>Caulobacterales</taxon>
        <taxon>Caulobacteraceae</taxon>
        <taxon>Phenylobacterium</taxon>
    </lineage>
</organism>
<dbReference type="AlphaFoldDB" id="A0A839ZSZ0"/>
<gene>
    <name evidence="1" type="ORF">GGQ61_000043</name>
</gene>
<evidence type="ECO:0000313" key="1">
    <source>
        <dbReference type="EMBL" id="MBB3889346.1"/>
    </source>
</evidence>
<dbReference type="InterPro" id="IPR038282">
    <property type="entry name" value="DUF2267_sf"/>
</dbReference>
<dbReference type="EMBL" id="JACIDK010000001">
    <property type="protein sequence ID" value="MBB3889346.1"/>
    <property type="molecule type" value="Genomic_DNA"/>
</dbReference>
<evidence type="ECO:0000313" key="2">
    <source>
        <dbReference type="Proteomes" id="UP000530564"/>
    </source>
</evidence>
<protein>
    <submittedName>
        <fullName evidence="1">Uncharacterized protein (DUF2267 family)</fullName>
    </submittedName>
</protein>
<dbReference type="Proteomes" id="UP000530564">
    <property type="component" value="Unassembled WGS sequence"/>
</dbReference>
<sequence length="140" mass="15682">MTTGLAVFDTTVQETNAWLNQIEARLPPCGKQDAYQALRTVLQVLRDKLPQDAVLGLSAQLPMLMRGLFLEGWKPQSAFDIHGLADFARHVGERLPNDFPRPAQDVVATVFEVLREQLDPGEVRKLTRMLPKEFSSVLSP</sequence>
<dbReference type="InterPro" id="IPR018727">
    <property type="entry name" value="DUF2267"/>
</dbReference>
<accession>A0A839ZSZ0</accession>
<reference evidence="1 2" key="1">
    <citation type="submission" date="2020-08" db="EMBL/GenBank/DDBJ databases">
        <title>Genomic Encyclopedia of Type Strains, Phase IV (KMG-IV): sequencing the most valuable type-strain genomes for metagenomic binning, comparative biology and taxonomic classification.</title>
        <authorList>
            <person name="Goeker M."/>
        </authorList>
    </citation>
    <scope>NUCLEOTIDE SEQUENCE [LARGE SCALE GENOMIC DNA]</scope>
    <source>
        <strain evidence="1 2">DSM 21793</strain>
    </source>
</reference>
<dbReference type="RefSeq" id="WP_183769362.1">
    <property type="nucleotide sequence ID" value="NZ_JACIDK010000001.1"/>
</dbReference>
<keyword evidence="2" id="KW-1185">Reference proteome</keyword>
<comment type="caution">
    <text evidence="1">The sequence shown here is derived from an EMBL/GenBank/DDBJ whole genome shotgun (WGS) entry which is preliminary data.</text>
</comment>